<feature type="domain" description="Xylose isomerase-like TIM barrel" evidence="1">
    <location>
        <begin position="22"/>
        <end position="241"/>
    </location>
</feature>
<proteinExistence type="predicted"/>
<dbReference type="GO" id="GO:0016853">
    <property type="term" value="F:isomerase activity"/>
    <property type="evidence" value="ECO:0007669"/>
    <property type="project" value="UniProtKB-KW"/>
</dbReference>
<sequence length="245" mass="27270">MNYGLQCWTIRDELQKDYEGSLKKAAEMGFQGVELFGEIPGPAHIKSVLDEVGLKVVGRHTSLDSLKNNLADLIEECKTLDTQYLTCAWSKATEEQSWQYIQTVLTEAAQGLEGTGITLQYHNHEHELLEEHQGEKVFDFLLKAQGLNPELDVAWLHAGGVSPVAYLQKYAGRVPLLHLKDVKSKPEGGWQTVELGNGEVPLQQILAEAPNAGVKWLLIEQDNCKGSPWDSLQQSLDHLKSQSVI</sequence>
<dbReference type="Pfam" id="PF01261">
    <property type="entry name" value="AP_endonuc_2"/>
    <property type="match status" value="1"/>
</dbReference>
<keyword evidence="2" id="KW-0413">Isomerase</keyword>
<gene>
    <name evidence="2" type="ORF">GCM10008938_04640</name>
</gene>
<comment type="caution">
    <text evidence="2">The sequence shown here is derived from an EMBL/GenBank/DDBJ whole genome shotgun (WGS) entry which is preliminary data.</text>
</comment>
<dbReference type="Proteomes" id="UP000632222">
    <property type="component" value="Unassembled WGS sequence"/>
</dbReference>
<dbReference type="InterPro" id="IPR050312">
    <property type="entry name" value="IolE/XylAMocC-like"/>
</dbReference>
<accession>A0ABQ2CUC0</accession>
<keyword evidence="3" id="KW-1185">Reference proteome</keyword>
<dbReference type="InterPro" id="IPR036237">
    <property type="entry name" value="Xyl_isomerase-like_sf"/>
</dbReference>
<evidence type="ECO:0000313" key="2">
    <source>
        <dbReference type="EMBL" id="GGJ21511.1"/>
    </source>
</evidence>
<dbReference type="SUPFAM" id="SSF51658">
    <property type="entry name" value="Xylose isomerase-like"/>
    <property type="match status" value="1"/>
</dbReference>
<dbReference type="EMBL" id="BMOD01000001">
    <property type="protein sequence ID" value="GGJ21511.1"/>
    <property type="molecule type" value="Genomic_DNA"/>
</dbReference>
<evidence type="ECO:0000259" key="1">
    <source>
        <dbReference type="Pfam" id="PF01261"/>
    </source>
</evidence>
<dbReference type="PANTHER" id="PTHR12110:SF41">
    <property type="entry name" value="INOSOSE DEHYDRATASE"/>
    <property type="match status" value="1"/>
</dbReference>
<dbReference type="RefSeq" id="WP_188999203.1">
    <property type="nucleotide sequence ID" value="NZ_BMOD01000001.1"/>
</dbReference>
<name>A0ABQ2CUC0_9DEIO</name>
<dbReference type="PANTHER" id="PTHR12110">
    <property type="entry name" value="HYDROXYPYRUVATE ISOMERASE"/>
    <property type="match status" value="1"/>
</dbReference>
<dbReference type="Gene3D" id="3.20.20.150">
    <property type="entry name" value="Divalent-metal-dependent TIM barrel enzymes"/>
    <property type="match status" value="1"/>
</dbReference>
<evidence type="ECO:0000313" key="3">
    <source>
        <dbReference type="Proteomes" id="UP000632222"/>
    </source>
</evidence>
<reference evidence="3" key="1">
    <citation type="journal article" date="2019" name="Int. J. Syst. Evol. Microbiol.">
        <title>The Global Catalogue of Microorganisms (GCM) 10K type strain sequencing project: providing services to taxonomists for standard genome sequencing and annotation.</title>
        <authorList>
            <consortium name="The Broad Institute Genomics Platform"/>
            <consortium name="The Broad Institute Genome Sequencing Center for Infectious Disease"/>
            <person name="Wu L."/>
            <person name="Ma J."/>
        </authorList>
    </citation>
    <scope>NUCLEOTIDE SEQUENCE [LARGE SCALE GENOMIC DNA]</scope>
    <source>
        <strain evidence="3">JCM 14370</strain>
    </source>
</reference>
<dbReference type="InterPro" id="IPR013022">
    <property type="entry name" value="Xyl_isomerase-like_TIM-brl"/>
</dbReference>
<protein>
    <submittedName>
        <fullName evidence="2">Sugar phosphate isomerase</fullName>
    </submittedName>
</protein>
<organism evidence="2 3">
    <name type="scientific">Deinococcus roseus</name>
    <dbReference type="NCBI Taxonomy" id="392414"/>
    <lineage>
        <taxon>Bacteria</taxon>
        <taxon>Thermotogati</taxon>
        <taxon>Deinococcota</taxon>
        <taxon>Deinococci</taxon>
        <taxon>Deinococcales</taxon>
        <taxon>Deinococcaceae</taxon>
        <taxon>Deinococcus</taxon>
    </lineage>
</organism>